<sequence>MRGETKQVVWGLVQKSTTRNEILLPLDLAECIIAAATLPPPALAGTHRLLWSVALSHEMVHSLTKYLFPNVLIPLLPFFELSQDQRGKGESGRAFEGLYFGFSLQTEWLKTEVMSEGRMDKIHRLCAKVTPEPAKPHKSTMYHLSAENITTMLSAFATSEPHTLDFGIVAPYKAVPSPHNYGRYLVGGTSEEVDVKKDAAPDGAEVNGLIANMDGIGIEEVEFTYTM</sequence>
<evidence type="ECO:0000313" key="1">
    <source>
        <dbReference type="EMBL" id="KAJ7699361.1"/>
    </source>
</evidence>
<name>A0AAD7DTI1_MYCRO</name>
<evidence type="ECO:0000313" key="2">
    <source>
        <dbReference type="Proteomes" id="UP001221757"/>
    </source>
</evidence>
<dbReference type="EMBL" id="JARKIE010000023">
    <property type="protein sequence ID" value="KAJ7699361.1"/>
    <property type="molecule type" value="Genomic_DNA"/>
</dbReference>
<dbReference type="AlphaFoldDB" id="A0AAD7DTI1"/>
<reference evidence="1" key="1">
    <citation type="submission" date="2023-03" db="EMBL/GenBank/DDBJ databases">
        <title>Massive genome expansion in bonnet fungi (Mycena s.s.) driven by repeated elements and novel gene families across ecological guilds.</title>
        <authorList>
            <consortium name="Lawrence Berkeley National Laboratory"/>
            <person name="Harder C.B."/>
            <person name="Miyauchi S."/>
            <person name="Viragh M."/>
            <person name="Kuo A."/>
            <person name="Thoen E."/>
            <person name="Andreopoulos B."/>
            <person name="Lu D."/>
            <person name="Skrede I."/>
            <person name="Drula E."/>
            <person name="Henrissat B."/>
            <person name="Morin E."/>
            <person name="Kohler A."/>
            <person name="Barry K."/>
            <person name="LaButti K."/>
            <person name="Morin E."/>
            <person name="Salamov A."/>
            <person name="Lipzen A."/>
            <person name="Mereny Z."/>
            <person name="Hegedus B."/>
            <person name="Baldrian P."/>
            <person name="Stursova M."/>
            <person name="Weitz H."/>
            <person name="Taylor A."/>
            <person name="Grigoriev I.V."/>
            <person name="Nagy L.G."/>
            <person name="Martin F."/>
            <person name="Kauserud H."/>
        </authorList>
    </citation>
    <scope>NUCLEOTIDE SEQUENCE</scope>
    <source>
        <strain evidence="1">CBHHK067</strain>
    </source>
</reference>
<accession>A0AAD7DTI1</accession>
<protein>
    <submittedName>
        <fullName evidence="1">Uncharacterized protein</fullName>
    </submittedName>
</protein>
<gene>
    <name evidence="1" type="ORF">B0H17DRAFT_307739</name>
</gene>
<dbReference type="Proteomes" id="UP001221757">
    <property type="component" value="Unassembled WGS sequence"/>
</dbReference>
<comment type="caution">
    <text evidence="1">The sequence shown here is derived from an EMBL/GenBank/DDBJ whole genome shotgun (WGS) entry which is preliminary data.</text>
</comment>
<keyword evidence="2" id="KW-1185">Reference proteome</keyword>
<organism evidence="1 2">
    <name type="scientific">Mycena rosella</name>
    <name type="common">Pink bonnet</name>
    <name type="synonym">Agaricus rosellus</name>
    <dbReference type="NCBI Taxonomy" id="1033263"/>
    <lineage>
        <taxon>Eukaryota</taxon>
        <taxon>Fungi</taxon>
        <taxon>Dikarya</taxon>
        <taxon>Basidiomycota</taxon>
        <taxon>Agaricomycotina</taxon>
        <taxon>Agaricomycetes</taxon>
        <taxon>Agaricomycetidae</taxon>
        <taxon>Agaricales</taxon>
        <taxon>Marasmiineae</taxon>
        <taxon>Mycenaceae</taxon>
        <taxon>Mycena</taxon>
    </lineage>
</organism>
<proteinExistence type="predicted"/>